<dbReference type="GeneID" id="302996489"/>
<dbReference type="EMBL" id="SGVY01000055">
    <property type="protein sequence ID" value="TFH76168.1"/>
    <property type="molecule type" value="Genomic_DNA"/>
</dbReference>
<dbReference type="AlphaFoldDB" id="A0A4Y8V5M4"/>
<evidence type="ECO:0000313" key="2">
    <source>
        <dbReference type="Proteomes" id="UP000297872"/>
    </source>
</evidence>
<name>A0A4Y8V5M4_9BACT</name>
<keyword evidence="2" id="KW-1185">Reference proteome</keyword>
<dbReference type="RefSeq" id="WP_134844360.1">
    <property type="nucleotide sequence ID" value="NZ_SGVY01000055.1"/>
</dbReference>
<reference evidence="1 2" key="1">
    <citation type="submission" date="2019-02" db="EMBL/GenBank/DDBJ databases">
        <title>Draft Genome Sequence of the Prevotella sp. BCRC 81118, Isolated from Human Feces.</title>
        <authorList>
            <person name="Huang C.-H."/>
        </authorList>
    </citation>
    <scope>NUCLEOTIDE SEQUENCE [LARGE SCALE GENOMIC DNA]</scope>
    <source>
        <strain evidence="1 2">BCRC 81118</strain>
    </source>
</reference>
<protein>
    <submittedName>
        <fullName evidence="1">Uncharacterized protein</fullName>
    </submittedName>
</protein>
<accession>A0A4Y8V5M4</accession>
<dbReference type="Proteomes" id="UP000297872">
    <property type="component" value="Unassembled WGS sequence"/>
</dbReference>
<proteinExistence type="predicted"/>
<evidence type="ECO:0000313" key="1">
    <source>
        <dbReference type="EMBL" id="TFH76168.1"/>
    </source>
</evidence>
<organism evidence="1 2">
    <name type="scientific">Segatella hominis</name>
    <dbReference type="NCBI Taxonomy" id="2518605"/>
    <lineage>
        <taxon>Bacteria</taxon>
        <taxon>Pseudomonadati</taxon>
        <taxon>Bacteroidota</taxon>
        <taxon>Bacteroidia</taxon>
        <taxon>Bacteroidales</taxon>
        <taxon>Prevotellaceae</taxon>
        <taxon>Segatella</taxon>
    </lineage>
</organism>
<comment type="caution">
    <text evidence="1">The sequence shown here is derived from an EMBL/GenBank/DDBJ whole genome shotgun (WGS) entry which is preliminary data.</text>
</comment>
<sequence length="60" mass="6685">MDVIRIAARLKSIGGDHRDEYRFLGACFPDEGLPAVADAVVLFFCNNVRGAGLLHRLDRR</sequence>
<gene>
    <name evidence="1" type="ORF">EXN75_14575</name>
</gene>